<evidence type="ECO:0000256" key="2">
    <source>
        <dbReference type="ARBA" id="ARBA00022692"/>
    </source>
</evidence>
<feature type="transmembrane region" description="Helical" evidence="5">
    <location>
        <begin position="20"/>
        <end position="40"/>
    </location>
</feature>
<comment type="function">
    <text evidence="5">Plays a role in cell envelope biogenesis, maintenance of cell envelope integrity and membrane homeostasis.</text>
</comment>
<evidence type="ECO:0000256" key="3">
    <source>
        <dbReference type="ARBA" id="ARBA00022989"/>
    </source>
</evidence>
<dbReference type="OrthoDB" id="9788219at2"/>
<dbReference type="NCBIfam" id="TIGR00997">
    <property type="entry name" value="ispZ"/>
    <property type="match status" value="1"/>
</dbReference>
<reference evidence="7" key="1">
    <citation type="submission" date="2017-09" db="EMBL/GenBank/DDBJ databases">
        <title>FDA dAtabase for Regulatory Grade micrObial Sequences (FDA-ARGOS): Supporting development and validation of Infectious Disease Dx tests.</title>
        <authorList>
            <person name="Minogue T."/>
            <person name="Wolcott M."/>
            <person name="Wasieloski L."/>
            <person name="Aguilar W."/>
            <person name="Moore D."/>
            <person name="Tallon L."/>
            <person name="Sadzewicz L."/>
            <person name="Ott S."/>
            <person name="Zhao X."/>
            <person name="Nagaraj S."/>
            <person name="Vavikolanu K."/>
            <person name="Aluvathingal J."/>
            <person name="Nadendla S."/>
            <person name="Sichtig H."/>
        </authorList>
    </citation>
    <scope>NUCLEOTIDE SEQUENCE [LARGE SCALE GENOMIC DNA]</scope>
    <source>
        <strain evidence="7">FDAARGOS_394</strain>
    </source>
</reference>
<dbReference type="Proteomes" id="UP000220246">
    <property type="component" value="Unassembled WGS sequence"/>
</dbReference>
<evidence type="ECO:0000313" key="6">
    <source>
        <dbReference type="EMBL" id="PEH89688.1"/>
    </source>
</evidence>
<dbReference type="InterPro" id="IPR006008">
    <property type="entry name" value="YciB"/>
</dbReference>
<evidence type="ECO:0000256" key="1">
    <source>
        <dbReference type="ARBA" id="ARBA00022475"/>
    </source>
</evidence>
<proteinExistence type="inferred from homology"/>
<comment type="subcellular location">
    <subcellularLocation>
        <location evidence="5">Cell inner membrane</location>
        <topology evidence="5">Multi-pass membrane protein</topology>
    </subcellularLocation>
</comment>
<feature type="transmembrane region" description="Helical" evidence="5">
    <location>
        <begin position="52"/>
        <end position="68"/>
    </location>
</feature>
<keyword evidence="3 5" id="KW-1133">Transmembrane helix</keyword>
<dbReference type="RefSeq" id="WP_066532769.1">
    <property type="nucleotide sequence ID" value="NZ_DALZQJ010000021.1"/>
</dbReference>
<dbReference type="EMBL" id="PDEA01000001">
    <property type="protein sequence ID" value="PEH89688.1"/>
    <property type="molecule type" value="Genomic_DNA"/>
</dbReference>
<dbReference type="PANTHER" id="PTHR36917">
    <property type="entry name" value="INTRACELLULAR SEPTATION PROTEIN A-RELATED"/>
    <property type="match status" value="1"/>
</dbReference>
<evidence type="ECO:0000313" key="7">
    <source>
        <dbReference type="Proteomes" id="UP000220246"/>
    </source>
</evidence>
<evidence type="ECO:0000256" key="5">
    <source>
        <dbReference type="HAMAP-Rule" id="MF_00189"/>
    </source>
</evidence>
<dbReference type="Pfam" id="PF04279">
    <property type="entry name" value="IspA"/>
    <property type="match status" value="1"/>
</dbReference>
<organism evidence="6 7">
    <name type="scientific">Comamonas terrigena</name>
    <dbReference type="NCBI Taxonomy" id="32013"/>
    <lineage>
        <taxon>Bacteria</taxon>
        <taxon>Pseudomonadati</taxon>
        <taxon>Pseudomonadota</taxon>
        <taxon>Betaproteobacteria</taxon>
        <taxon>Burkholderiales</taxon>
        <taxon>Comamonadaceae</taxon>
        <taxon>Comamonas</taxon>
    </lineage>
</organism>
<keyword evidence="7" id="KW-1185">Reference proteome</keyword>
<dbReference type="GO" id="GO:0005886">
    <property type="term" value="C:plasma membrane"/>
    <property type="evidence" value="ECO:0007669"/>
    <property type="project" value="UniProtKB-SubCell"/>
</dbReference>
<protein>
    <recommendedName>
        <fullName evidence="5">Inner membrane-spanning protein YciB</fullName>
    </recommendedName>
</protein>
<keyword evidence="5" id="KW-0997">Cell inner membrane</keyword>
<feature type="transmembrane region" description="Helical" evidence="5">
    <location>
        <begin position="121"/>
        <end position="139"/>
    </location>
</feature>
<dbReference type="HAMAP" id="MF_00189">
    <property type="entry name" value="YciB"/>
    <property type="match status" value="1"/>
</dbReference>
<keyword evidence="2 5" id="KW-0812">Transmembrane</keyword>
<comment type="caution">
    <text evidence="6">The sequence shown here is derived from an EMBL/GenBank/DDBJ whole genome shotgun (WGS) entry which is preliminary data.</text>
</comment>
<comment type="similarity">
    <text evidence="5">Belongs to the YciB family.</text>
</comment>
<dbReference type="GeneID" id="80801880"/>
<evidence type="ECO:0000256" key="4">
    <source>
        <dbReference type="ARBA" id="ARBA00023136"/>
    </source>
</evidence>
<name>A0A2A7UWQ8_COMTR</name>
<sequence length="196" mass="22117">MKFLLDFFPIILFFVAYKVWGIYTATAVAIIATVLQIGYLRYKTGKVEPMQWVSLGVIVLFGGATLLAHDENFIKWKPTVLYWLMGGALLVGQLFFKKNLLKSLMGAQMQLPEAAWRTMNWSWTGFFAVMGVLNLWVAYNFDTDTWVNFKLFGGMGLMLVFVLAQAVYLSRHMKEAGGDNPALPGADAQQTQDRQP</sequence>
<dbReference type="STRING" id="1219032.GCA_001515545_00305"/>
<gene>
    <name evidence="5" type="primary">yciB</name>
    <name evidence="6" type="ORF">CRM82_14745</name>
</gene>
<feature type="transmembrane region" description="Helical" evidence="5">
    <location>
        <begin position="80"/>
        <end position="100"/>
    </location>
</feature>
<dbReference type="AlphaFoldDB" id="A0A2A7UWQ8"/>
<keyword evidence="4 5" id="KW-0472">Membrane</keyword>
<accession>A0A2A7UWQ8</accession>
<dbReference type="NCBIfam" id="NF001325">
    <property type="entry name" value="PRK00259.1-3"/>
    <property type="match status" value="1"/>
</dbReference>
<keyword evidence="1 5" id="KW-1003">Cell membrane</keyword>
<dbReference type="PANTHER" id="PTHR36917:SF1">
    <property type="entry name" value="INNER MEMBRANE-SPANNING PROTEIN YCIB"/>
    <property type="match status" value="1"/>
</dbReference>
<feature type="transmembrane region" description="Helical" evidence="5">
    <location>
        <begin position="151"/>
        <end position="169"/>
    </location>
</feature>